<keyword evidence="13" id="KW-0812">Transmembrane</keyword>
<keyword evidence="21" id="KW-0511">Multifunctional enzyme</keyword>
<dbReference type="SMR" id="A0A0H3AAH5"/>
<dbReference type="EMBL" id="CP000527">
    <property type="protein sequence ID" value="ABM29342.1"/>
    <property type="molecule type" value="Genomic_DNA"/>
</dbReference>
<evidence type="ECO:0000256" key="18">
    <source>
        <dbReference type="ARBA" id="ARBA00022989"/>
    </source>
</evidence>
<dbReference type="Gene3D" id="3.40.710.10">
    <property type="entry name" value="DD-peptidase/beta-lactamase superfamily"/>
    <property type="match status" value="1"/>
</dbReference>
<comment type="catalytic activity">
    <reaction evidence="23">
        <text>Preferential cleavage: (Ac)2-L-Lys-D-Ala-|-D-Ala. Also transpeptidation of peptidyl-alanyl moieties that are N-acyl substituents of D-alanine.</text>
        <dbReference type="EC" id="3.4.16.4"/>
    </reaction>
</comment>
<dbReference type="Pfam" id="PF00905">
    <property type="entry name" value="Transpeptidase"/>
    <property type="match status" value="1"/>
</dbReference>
<keyword evidence="9" id="KW-0121">Carboxypeptidase</keyword>
<keyword evidence="14" id="KW-0378">Hydrolase</keyword>
<evidence type="ECO:0000259" key="27">
    <source>
        <dbReference type="Pfam" id="PF00905"/>
    </source>
</evidence>
<evidence type="ECO:0000256" key="5">
    <source>
        <dbReference type="ARBA" id="ARBA00012448"/>
    </source>
</evidence>
<evidence type="ECO:0000256" key="2">
    <source>
        <dbReference type="ARBA" id="ARBA00004752"/>
    </source>
</evidence>
<dbReference type="EC" id="3.4.16.4" evidence="5"/>
<evidence type="ECO:0000256" key="19">
    <source>
        <dbReference type="ARBA" id="ARBA00023136"/>
    </source>
</evidence>
<evidence type="ECO:0000256" key="23">
    <source>
        <dbReference type="ARBA" id="ARBA00034000"/>
    </source>
</evidence>
<keyword evidence="7" id="KW-1003">Cell membrane</keyword>
<keyword evidence="18" id="KW-1133">Transmembrane helix</keyword>
<dbReference type="InterPro" id="IPR050396">
    <property type="entry name" value="Glycosyltr_51/Transpeptidase"/>
</dbReference>
<dbReference type="GO" id="GO:0071555">
    <property type="term" value="P:cell wall organization"/>
    <property type="evidence" value="ECO:0007669"/>
    <property type="project" value="UniProtKB-KW"/>
</dbReference>
<dbReference type="EC" id="2.4.99.28" evidence="24"/>
<dbReference type="HOGENOM" id="CLU_006354_2_4_7"/>
<keyword evidence="16" id="KW-0735">Signal-anchor</keyword>
<dbReference type="FunFam" id="1.10.3810.10:FF:000003">
    <property type="entry name" value="Penicillin-binding protein 1a"/>
    <property type="match status" value="1"/>
</dbReference>
<dbReference type="InterPro" id="IPR031376">
    <property type="entry name" value="PCB_OB"/>
</dbReference>
<dbReference type="Pfam" id="PF17092">
    <property type="entry name" value="PCB_OB"/>
    <property type="match status" value="1"/>
</dbReference>
<comment type="pathway">
    <text evidence="26">Glycan biosynthesis.</text>
</comment>
<dbReference type="UniPathway" id="UPA00219"/>
<dbReference type="InterPro" id="IPR023346">
    <property type="entry name" value="Lysozyme-like_dom_sf"/>
</dbReference>
<evidence type="ECO:0000256" key="21">
    <source>
        <dbReference type="ARBA" id="ARBA00023268"/>
    </source>
</evidence>
<dbReference type="KEGG" id="dvl:Dvul_2326"/>
<keyword evidence="22" id="KW-0961">Cell wall biogenesis/degradation</keyword>
<evidence type="ECO:0000256" key="3">
    <source>
        <dbReference type="ARBA" id="ARBA00007090"/>
    </source>
</evidence>
<protein>
    <recommendedName>
        <fullName evidence="6">Penicillin-binding protein 1A</fullName>
        <ecNumber evidence="24">2.4.99.28</ecNumber>
        <ecNumber evidence="5">3.4.16.4</ecNumber>
    </recommendedName>
</protein>
<feature type="domain" description="Penicillin-binding protein transpeptidase" evidence="27">
    <location>
        <begin position="461"/>
        <end position="705"/>
    </location>
</feature>
<comment type="catalytic activity">
    <reaction evidence="25">
        <text>[GlcNAc-(1-&gt;4)-Mur2Ac(oyl-L-Ala-gamma-D-Glu-L-Lys-D-Ala-D-Ala)](n)-di-trans,octa-cis-undecaprenyl diphosphate + beta-D-GlcNAc-(1-&gt;4)-Mur2Ac(oyl-L-Ala-gamma-D-Glu-L-Lys-D-Ala-D-Ala)-di-trans,octa-cis-undecaprenyl diphosphate = [GlcNAc-(1-&gt;4)-Mur2Ac(oyl-L-Ala-gamma-D-Glu-L-Lys-D-Ala-D-Ala)](n+1)-di-trans,octa-cis-undecaprenyl diphosphate + di-trans,octa-cis-undecaprenyl diphosphate + H(+)</text>
        <dbReference type="Rhea" id="RHEA:23708"/>
        <dbReference type="Rhea" id="RHEA-COMP:9602"/>
        <dbReference type="Rhea" id="RHEA-COMP:9603"/>
        <dbReference type="ChEBI" id="CHEBI:15378"/>
        <dbReference type="ChEBI" id="CHEBI:58405"/>
        <dbReference type="ChEBI" id="CHEBI:60033"/>
        <dbReference type="ChEBI" id="CHEBI:78435"/>
        <dbReference type="EC" id="2.4.99.28"/>
    </reaction>
</comment>
<evidence type="ECO:0000256" key="1">
    <source>
        <dbReference type="ARBA" id="ARBA00004249"/>
    </source>
</evidence>
<dbReference type="GO" id="GO:0046677">
    <property type="term" value="P:response to antibiotic"/>
    <property type="evidence" value="ECO:0007669"/>
    <property type="project" value="UniProtKB-KW"/>
</dbReference>
<keyword evidence="8" id="KW-0997">Cell inner membrane</keyword>
<evidence type="ECO:0000256" key="20">
    <source>
        <dbReference type="ARBA" id="ARBA00023251"/>
    </source>
</evidence>
<comment type="subcellular location">
    <subcellularLocation>
        <location evidence="1">Cell inner membrane</location>
        <topology evidence="1">Single-pass type II membrane protein</topology>
    </subcellularLocation>
</comment>
<organism evidence="30 31">
    <name type="scientific">Nitratidesulfovibrio vulgaris (strain DP4)</name>
    <name type="common">Desulfovibrio vulgaris</name>
    <dbReference type="NCBI Taxonomy" id="391774"/>
    <lineage>
        <taxon>Bacteria</taxon>
        <taxon>Pseudomonadati</taxon>
        <taxon>Thermodesulfobacteriota</taxon>
        <taxon>Desulfovibrionia</taxon>
        <taxon>Desulfovibrionales</taxon>
        <taxon>Desulfovibrionaceae</taxon>
        <taxon>Nitratidesulfovibrio</taxon>
    </lineage>
</organism>
<evidence type="ECO:0000256" key="6">
    <source>
        <dbReference type="ARBA" id="ARBA00018638"/>
    </source>
</evidence>
<evidence type="ECO:0000256" key="15">
    <source>
        <dbReference type="ARBA" id="ARBA00022960"/>
    </source>
</evidence>
<evidence type="ECO:0000256" key="12">
    <source>
        <dbReference type="ARBA" id="ARBA00022679"/>
    </source>
</evidence>
<evidence type="ECO:0000259" key="29">
    <source>
        <dbReference type="Pfam" id="PF17092"/>
    </source>
</evidence>
<dbReference type="RefSeq" id="WP_010937936.1">
    <property type="nucleotide sequence ID" value="NC_008751.1"/>
</dbReference>
<dbReference type="GO" id="GO:0008955">
    <property type="term" value="F:peptidoglycan glycosyltransferase activity"/>
    <property type="evidence" value="ECO:0007669"/>
    <property type="project" value="UniProtKB-EC"/>
</dbReference>
<evidence type="ECO:0000256" key="13">
    <source>
        <dbReference type="ARBA" id="ARBA00022692"/>
    </source>
</evidence>
<evidence type="ECO:0000256" key="16">
    <source>
        <dbReference type="ARBA" id="ARBA00022968"/>
    </source>
</evidence>
<keyword evidence="17" id="KW-0573">Peptidoglycan synthesis</keyword>
<keyword evidence="19" id="KW-0472">Membrane</keyword>
<evidence type="ECO:0000259" key="28">
    <source>
        <dbReference type="Pfam" id="PF00912"/>
    </source>
</evidence>
<keyword evidence="11 30" id="KW-0328">Glycosyltransferase</keyword>
<dbReference type="GO" id="GO:0005886">
    <property type="term" value="C:plasma membrane"/>
    <property type="evidence" value="ECO:0007669"/>
    <property type="project" value="UniProtKB-SubCell"/>
</dbReference>
<dbReference type="GO" id="GO:0008658">
    <property type="term" value="F:penicillin binding"/>
    <property type="evidence" value="ECO:0007669"/>
    <property type="project" value="InterPro"/>
</dbReference>
<accession>A0A0H3AAH5</accession>
<evidence type="ECO:0000256" key="8">
    <source>
        <dbReference type="ARBA" id="ARBA00022519"/>
    </source>
</evidence>
<comment type="similarity">
    <text evidence="4">In the N-terminal section; belongs to the glycosyltransferase 51 family.</text>
</comment>
<keyword evidence="12 30" id="KW-0808">Transferase</keyword>
<dbReference type="InterPro" id="IPR012338">
    <property type="entry name" value="Beta-lactam/transpept-like"/>
</dbReference>
<comment type="pathway">
    <text evidence="2">Cell wall biogenesis; peptidoglycan biosynthesis.</text>
</comment>
<dbReference type="GO" id="GO:0030288">
    <property type="term" value="C:outer membrane-bounded periplasmic space"/>
    <property type="evidence" value="ECO:0007669"/>
    <property type="project" value="TreeGrafter"/>
</dbReference>
<dbReference type="GO" id="GO:0009002">
    <property type="term" value="F:serine-type D-Ala-D-Ala carboxypeptidase activity"/>
    <property type="evidence" value="ECO:0007669"/>
    <property type="project" value="UniProtKB-EC"/>
</dbReference>
<dbReference type="Proteomes" id="UP000009173">
    <property type="component" value="Chromosome"/>
</dbReference>
<dbReference type="SUPFAM" id="SSF53955">
    <property type="entry name" value="Lysozyme-like"/>
    <property type="match status" value="1"/>
</dbReference>
<evidence type="ECO:0000256" key="7">
    <source>
        <dbReference type="ARBA" id="ARBA00022475"/>
    </source>
</evidence>
<dbReference type="PANTHER" id="PTHR32282">
    <property type="entry name" value="BINDING PROTEIN TRANSPEPTIDASE, PUTATIVE-RELATED"/>
    <property type="match status" value="1"/>
</dbReference>
<dbReference type="InterPro" id="IPR012340">
    <property type="entry name" value="NA-bd_OB-fold"/>
</dbReference>
<proteinExistence type="inferred from homology"/>
<dbReference type="AlphaFoldDB" id="A0A0H3AAH5"/>
<dbReference type="SUPFAM" id="SSF56601">
    <property type="entry name" value="beta-lactamase/transpeptidase-like"/>
    <property type="match status" value="1"/>
</dbReference>
<evidence type="ECO:0000256" key="22">
    <source>
        <dbReference type="ARBA" id="ARBA00023316"/>
    </source>
</evidence>
<reference evidence="31" key="1">
    <citation type="journal article" date="2009" name="Environ. Microbiol.">
        <title>Contribution of mobile genetic elements to Desulfovibrio vulgaris genome plasticity.</title>
        <authorList>
            <person name="Walker C.B."/>
            <person name="Stolyar S."/>
            <person name="Chivian D."/>
            <person name="Pinel N."/>
            <person name="Gabster J.A."/>
            <person name="Dehal P.S."/>
            <person name="He Z."/>
            <person name="Yang Z.K."/>
            <person name="Yen H.C."/>
            <person name="Zhou J."/>
            <person name="Wall J.D."/>
            <person name="Hazen T.C."/>
            <person name="Arkin A.P."/>
            <person name="Stahl D.A."/>
        </authorList>
    </citation>
    <scope>NUCLEOTIDE SEQUENCE [LARGE SCALE GENOMIC DNA]</scope>
    <source>
        <strain evidence="31">DP4</strain>
    </source>
</reference>
<dbReference type="GO" id="GO:0008360">
    <property type="term" value="P:regulation of cell shape"/>
    <property type="evidence" value="ECO:0007669"/>
    <property type="project" value="UniProtKB-KW"/>
</dbReference>
<dbReference type="GO" id="GO:0006508">
    <property type="term" value="P:proteolysis"/>
    <property type="evidence" value="ECO:0007669"/>
    <property type="project" value="UniProtKB-KW"/>
</dbReference>
<sequence precursor="true">MKKTLLTLCILVVAGVAIGASLAVIMVMWASRDLPSFTRIADYRPPQVTVVQARDGSVMAQFFREKRFLVALGDMPARLPMAFLAAEDDSFYRHDGIDPVAIGRAFIKNLQAGSIKQGGSTITQQIVKRLLLSSERSYERKIKEAILAYRLERYLTKDEILTIYLNQIYLGGGAYGVESAARTYFGKHVNELSIAECAVLGGLPQAPSKYNPFRDPEATKQRQLYVLRRMFELGWISREEHEAAVHEPLVYKSMDESIGRAGAWYVEEVRRQLIDFFSEDNVHRLGLKIDRYGEDAVYEAGLQVTTAMMPEHQIAAERALREGLESATRRHGWRGPLQKLKPTEYAGFLQQENFTPDALAGGGWARALVTKVVAQGAEVRLGQYRGFIDVKTMTWCRTPNIRVAPEGAAPVKDARKVLEEGDVVWVSGLGPAGNATSYNPALVSRGGVVQLALEQYPDVQGAIVSIEPQTGDVVALVGGYSFTDSQFNRATQARRQPGSSFKPIVYSAALDNGFTAGSVVLDAPVVYINEYTDKVWRPENFEGNFAGPMLLRTALAKSRNLCTIRVAQQIGIPAIIERAKALGLEPHFPNELSVSLGAVAVSPLNMAQAYTAFANEGRVSTPRMIVEIKDAWGETLYRRDPELREAISPQNAFVMASLLKEVVQDGTATRAKALGRPVAGKTGTTNDEKDAWFMGFSPYLVTGVYIGYDQVAPMGRFETGGRAALPVFVTYRQGVDHLYQPDDFTMPPGIVYARVDGRTGMLAGPSSSSSYMLPFILGTQPSATSGEAMERGEDDVRSGEDLLKQLY</sequence>
<feature type="domain" description="Penicillin-binding protein OB-like" evidence="29">
    <location>
        <begin position="333"/>
        <end position="459"/>
    </location>
</feature>
<dbReference type="Gene3D" id="2.40.50.140">
    <property type="entry name" value="Nucleic acid-binding proteins"/>
    <property type="match status" value="1"/>
</dbReference>
<evidence type="ECO:0000256" key="4">
    <source>
        <dbReference type="ARBA" id="ARBA00007739"/>
    </source>
</evidence>
<evidence type="ECO:0000256" key="14">
    <source>
        <dbReference type="ARBA" id="ARBA00022801"/>
    </source>
</evidence>
<keyword evidence="15" id="KW-0133">Cell shape</keyword>
<evidence type="ECO:0000256" key="26">
    <source>
        <dbReference type="ARBA" id="ARBA00060592"/>
    </source>
</evidence>
<dbReference type="NCBIfam" id="TIGR02074">
    <property type="entry name" value="PBP_1a_fam"/>
    <property type="match status" value="1"/>
</dbReference>
<dbReference type="InterPro" id="IPR001264">
    <property type="entry name" value="Glyco_trans_51"/>
</dbReference>
<name>A0A0H3AAH5_NITV4</name>
<evidence type="ECO:0000256" key="17">
    <source>
        <dbReference type="ARBA" id="ARBA00022984"/>
    </source>
</evidence>
<evidence type="ECO:0000313" key="31">
    <source>
        <dbReference type="Proteomes" id="UP000009173"/>
    </source>
</evidence>
<evidence type="ECO:0000256" key="11">
    <source>
        <dbReference type="ARBA" id="ARBA00022676"/>
    </source>
</evidence>
<evidence type="ECO:0000256" key="10">
    <source>
        <dbReference type="ARBA" id="ARBA00022670"/>
    </source>
</evidence>
<gene>
    <name evidence="30" type="ordered locus">Dvul_2326</name>
</gene>
<keyword evidence="20" id="KW-0046">Antibiotic resistance</keyword>
<dbReference type="InterPro" id="IPR001460">
    <property type="entry name" value="PCN-bd_Tpept"/>
</dbReference>
<feature type="domain" description="Glycosyl transferase family 51" evidence="28">
    <location>
        <begin position="56"/>
        <end position="230"/>
    </location>
</feature>
<evidence type="ECO:0000256" key="9">
    <source>
        <dbReference type="ARBA" id="ARBA00022645"/>
    </source>
</evidence>
<dbReference type="Gene3D" id="1.10.3810.10">
    <property type="entry name" value="Biosynthetic peptidoglycan transglycosylase-like"/>
    <property type="match status" value="1"/>
</dbReference>
<evidence type="ECO:0000256" key="25">
    <source>
        <dbReference type="ARBA" id="ARBA00049902"/>
    </source>
</evidence>
<evidence type="ECO:0000313" key="30">
    <source>
        <dbReference type="EMBL" id="ABM29342.1"/>
    </source>
</evidence>
<dbReference type="GO" id="GO:0009252">
    <property type="term" value="P:peptidoglycan biosynthetic process"/>
    <property type="evidence" value="ECO:0007669"/>
    <property type="project" value="UniProtKB-UniPathway"/>
</dbReference>
<dbReference type="Pfam" id="PF00912">
    <property type="entry name" value="Transgly"/>
    <property type="match status" value="1"/>
</dbReference>
<comment type="similarity">
    <text evidence="3">In the C-terminal section; belongs to the transpeptidase family.</text>
</comment>
<dbReference type="InterPro" id="IPR036950">
    <property type="entry name" value="PBP_transglycosylase"/>
</dbReference>
<dbReference type="PANTHER" id="PTHR32282:SF27">
    <property type="entry name" value="PENICILLIN-BINDING PROTEIN 1A"/>
    <property type="match status" value="1"/>
</dbReference>
<keyword evidence="10" id="KW-0645">Protease</keyword>
<evidence type="ECO:0000256" key="24">
    <source>
        <dbReference type="ARBA" id="ARBA00044770"/>
    </source>
</evidence>